<feature type="transmembrane region" description="Helical" evidence="8">
    <location>
        <begin position="16"/>
        <end position="39"/>
    </location>
</feature>
<evidence type="ECO:0000256" key="7">
    <source>
        <dbReference type="ARBA" id="ARBA00023136"/>
    </source>
</evidence>
<dbReference type="AlphaFoldDB" id="A0A380S6S7"/>
<comment type="subcellular location">
    <subcellularLocation>
        <location evidence="1 8">Cell membrane</location>
        <topology evidence="1 8">Multi-pass membrane protein</topology>
    </subcellularLocation>
</comment>
<reference evidence="10 11" key="1">
    <citation type="submission" date="2017-08" db="EMBL/GenBank/DDBJ databases">
        <authorList>
            <person name="de Groot N.N."/>
        </authorList>
    </citation>
    <scope>NUCLEOTIDE SEQUENCE [LARGE SCALE GENOMIC DNA]</scope>
    <source>
        <strain evidence="10 11">HM2</strain>
    </source>
</reference>
<feature type="transmembrane region" description="Helical" evidence="8">
    <location>
        <begin position="60"/>
        <end position="78"/>
    </location>
</feature>
<evidence type="ECO:0000259" key="9">
    <source>
        <dbReference type="PROSITE" id="PS50928"/>
    </source>
</evidence>
<dbReference type="GO" id="GO:0005886">
    <property type="term" value="C:plasma membrane"/>
    <property type="evidence" value="ECO:0007669"/>
    <property type="project" value="UniProtKB-SubCell"/>
</dbReference>
<feature type="domain" description="ABC transmembrane type-1" evidence="9">
    <location>
        <begin position="12"/>
        <end position="206"/>
    </location>
</feature>
<dbReference type="InterPro" id="IPR000515">
    <property type="entry name" value="MetI-like"/>
</dbReference>
<evidence type="ECO:0000256" key="4">
    <source>
        <dbReference type="ARBA" id="ARBA00022475"/>
    </source>
</evidence>
<evidence type="ECO:0000256" key="8">
    <source>
        <dbReference type="RuleBase" id="RU363032"/>
    </source>
</evidence>
<keyword evidence="7 8" id="KW-0472">Membrane</keyword>
<evidence type="ECO:0000313" key="10">
    <source>
        <dbReference type="EMBL" id="SUQ24932.1"/>
    </source>
</evidence>
<dbReference type="GO" id="GO:0048473">
    <property type="term" value="P:D-methionine transmembrane transport"/>
    <property type="evidence" value="ECO:0007669"/>
    <property type="project" value="TreeGrafter"/>
</dbReference>
<dbReference type="SUPFAM" id="SSF161098">
    <property type="entry name" value="MetI-like"/>
    <property type="match status" value="1"/>
</dbReference>
<dbReference type="InterPro" id="IPR051322">
    <property type="entry name" value="AA_ABC_Transporter_Permease"/>
</dbReference>
<sequence length="228" mass="24450">MSPITELVLQSTWETVVMVFFSTLFAILLGFPLGIFLFVTSPRGIAPKIIPYQLISRIVNVLRSFPFVILMIVLFPLSRVVLGTAIGTEATIIPLSIAAAPFIARLTETALNEVDKGVIQAAVAMGASKRQVVRKVLIPEALPSIISGVTLTIITLIGYSAMAGAIGGGGLGDLAIRYGYQRFRTDVMIESVVIIIAMVEVIQFLGTKAATLVVKYPIGSFGRQKSPK</sequence>
<dbReference type="Proteomes" id="UP000255423">
    <property type="component" value="Unassembled WGS sequence"/>
</dbReference>
<dbReference type="PANTHER" id="PTHR30450:SF1">
    <property type="entry name" value="D-METHIONINE TRANSPORT SYSTEM PERMEASE PROTEIN METI-RELATED"/>
    <property type="match status" value="1"/>
</dbReference>
<evidence type="ECO:0000256" key="5">
    <source>
        <dbReference type="ARBA" id="ARBA00022692"/>
    </source>
</evidence>
<protein>
    <submittedName>
        <fullName evidence="10">D-methionine transport system permease protein</fullName>
    </submittedName>
</protein>
<evidence type="ECO:0000256" key="2">
    <source>
        <dbReference type="ARBA" id="ARBA00007069"/>
    </source>
</evidence>
<organism evidence="10 11">
    <name type="scientific">Fibrobacter succinogenes</name>
    <name type="common">Bacteroides succinogenes</name>
    <dbReference type="NCBI Taxonomy" id="833"/>
    <lineage>
        <taxon>Bacteria</taxon>
        <taxon>Pseudomonadati</taxon>
        <taxon>Fibrobacterota</taxon>
        <taxon>Fibrobacteria</taxon>
        <taxon>Fibrobacterales</taxon>
        <taxon>Fibrobacteraceae</taxon>
        <taxon>Fibrobacter</taxon>
    </lineage>
</organism>
<dbReference type="CDD" id="cd06261">
    <property type="entry name" value="TM_PBP2"/>
    <property type="match status" value="1"/>
</dbReference>
<keyword evidence="6 8" id="KW-1133">Transmembrane helix</keyword>
<evidence type="ECO:0000256" key="1">
    <source>
        <dbReference type="ARBA" id="ARBA00004651"/>
    </source>
</evidence>
<evidence type="ECO:0000313" key="11">
    <source>
        <dbReference type="Proteomes" id="UP000255423"/>
    </source>
</evidence>
<keyword evidence="4" id="KW-1003">Cell membrane</keyword>
<evidence type="ECO:0000256" key="6">
    <source>
        <dbReference type="ARBA" id="ARBA00022989"/>
    </source>
</evidence>
<dbReference type="EMBL" id="UHJL01000003">
    <property type="protein sequence ID" value="SUQ24932.1"/>
    <property type="molecule type" value="Genomic_DNA"/>
</dbReference>
<dbReference type="Pfam" id="PF00528">
    <property type="entry name" value="BPD_transp_1"/>
    <property type="match status" value="1"/>
</dbReference>
<keyword evidence="5 8" id="KW-0812">Transmembrane</keyword>
<accession>A0A380S6S7</accession>
<dbReference type="PANTHER" id="PTHR30450">
    <property type="entry name" value="ABC TRANSPORTER PERMEASE"/>
    <property type="match status" value="1"/>
</dbReference>
<feature type="transmembrane region" description="Helical" evidence="8">
    <location>
        <begin position="145"/>
        <end position="166"/>
    </location>
</feature>
<feature type="transmembrane region" description="Helical" evidence="8">
    <location>
        <begin position="187"/>
        <end position="206"/>
    </location>
</feature>
<evidence type="ECO:0000256" key="3">
    <source>
        <dbReference type="ARBA" id="ARBA00022448"/>
    </source>
</evidence>
<dbReference type="InterPro" id="IPR035906">
    <property type="entry name" value="MetI-like_sf"/>
</dbReference>
<dbReference type="FunFam" id="1.10.3720.10:FF:000002">
    <property type="entry name" value="D-methionine ABC transporter permease MetI"/>
    <property type="match status" value="1"/>
</dbReference>
<name>A0A380S6S7_FIBSU</name>
<dbReference type="NCBIfam" id="NF008049">
    <property type="entry name" value="PRK10782.1"/>
    <property type="match status" value="1"/>
</dbReference>
<dbReference type="RefSeq" id="WP_109573274.1">
    <property type="nucleotide sequence ID" value="NZ_UHJL01000003.1"/>
</dbReference>
<comment type="similarity">
    <text evidence="2">Belongs to the binding-protein-dependent transport system permease family. CysTW subfamily.</text>
</comment>
<dbReference type="PROSITE" id="PS50928">
    <property type="entry name" value="ABC_TM1"/>
    <property type="match status" value="1"/>
</dbReference>
<dbReference type="Gene3D" id="1.10.3720.10">
    <property type="entry name" value="MetI-like"/>
    <property type="match status" value="1"/>
</dbReference>
<gene>
    <name evidence="10" type="ORF">SAMN05661053_2346</name>
</gene>
<proteinExistence type="inferred from homology"/>
<keyword evidence="3 8" id="KW-0813">Transport</keyword>